<protein>
    <submittedName>
        <fullName evidence="1">Uncharacterized protein</fullName>
    </submittedName>
</protein>
<proteinExistence type="predicted"/>
<gene>
    <name evidence="1" type="ORF">SAMN06265784_104176</name>
</gene>
<dbReference type="AlphaFoldDB" id="A0A1X7KRB6"/>
<reference evidence="2" key="1">
    <citation type="submission" date="2017-04" db="EMBL/GenBank/DDBJ databases">
        <authorList>
            <person name="Varghese N."/>
            <person name="Submissions S."/>
        </authorList>
    </citation>
    <scope>NUCLEOTIDE SEQUENCE [LARGE SCALE GENOMIC DNA]</scope>
    <source>
        <strain evidence="2">LMG 29540</strain>
    </source>
</reference>
<accession>A0A1X7KRB6</accession>
<evidence type="ECO:0000313" key="2">
    <source>
        <dbReference type="Proteomes" id="UP000193228"/>
    </source>
</evidence>
<dbReference type="Proteomes" id="UP000193228">
    <property type="component" value="Unassembled WGS sequence"/>
</dbReference>
<dbReference type="EMBL" id="FXAT01000004">
    <property type="protein sequence ID" value="SMG43698.1"/>
    <property type="molecule type" value="Genomic_DNA"/>
</dbReference>
<sequence>MNVRILETGWGPERNGYRTYSVKALIGSVRTGTALYSSRCVHHHTYEEHRSWVEENVHAALSKSLMERLLEKHRAKP</sequence>
<evidence type="ECO:0000313" key="1">
    <source>
        <dbReference type="EMBL" id="SMG43698.1"/>
    </source>
</evidence>
<name>A0A1X7KRB6_9BURK</name>
<organism evidence="1 2">
    <name type="scientific">Paraburkholderia susongensis</name>
    <dbReference type="NCBI Taxonomy" id="1515439"/>
    <lineage>
        <taxon>Bacteria</taxon>
        <taxon>Pseudomonadati</taxon>
        <taxon>Pseudomonadota</taxon>
        <taxon>Betaproteobacteria</taxon>
        <taxon>Burkholderiales</taxon>
        <taxon>Burkholderiaceae</taxon>
        <taxon>Paraburkholderia</taxon>
    </lineage>
</organism>
<keyword evidence="2" id="KW-1185">Reference proteome</keyword>
<dbReference type="STRING" id="1515439.SAMN06265784_104176"/>